<evidence type="ECO:0000256" key="1">
    <source>
        <dbReference type="SAM" id="MobiDB-lite"/>
    </source>
</evidence>
<reference evidence="2" key="1">
    <citation type="submission" date="2020-07" db="EMBL/GenBank/DDBJ databases">
        <title>Clarias magur genome sequencing, assembly and annotation.</title>
        <authorList>
            <person name="Kushwaha B."/>
            <person name="Kumar R."/>
            <person name="Das P."/>
            <person name="Joshi C.G."/>
            <person name="Kumar D."/>
            <person name="Nagpure N.S."/>
            <person name="Pandey M."/>
            <person name="Agarwal S."/>
            <person name="Srivastava S."/>
            <person name="Singh M."/>
            <person name="Sahoo L."/>
            <person name="Jayasankar P."/>
            <person name="Meher P.K."/>
            <person name="Koringa P.G."/>
            <person name="Iquebal M.A."/>
            <person name="Das S.P."/>
            <person name="Bit A."/>
            <person name="Patnaik S."/>
            <person name="Patel N."/>
            <person name="Shah T.M."/>
            <person name="Hinsu A."/>
            <person name="Jena J.K."/>
        </authorList>
    </citation>
    <scope>NUCLEOTIDE SEQUENCE</scope>
    <source>
        <strain evidence="2">CIFAMagur01</strain>
        <tissue evidence="2">Testis</tissue>
    </source>
</reference>
<dbReference type="AlphaFoldDB" id="A0A8J4U5U4"/>
<evidence type="ECO:0000313" key="3">
    <source>
        <dbReference type="Proteomes" id="UP000727407"/>
    </source>
</evidence>
<evidence type="ECO:0000313" key="2">
    <source>
        <dbReference type="EMBL" id="KAF5905284.1"/>
    </source>
</evidence>
<feature type="region of interest" description="Disordered" evidence="1">
    <location>
        <begin position="36"/>
        <end position="56"/>
    </location>
</feature>
<name>A0A8J4U5U4_CLAMG</name>
<protein>
    <submittedName>
        <fullName evidence="2">Putative metabolite transport protein YyaJ</fullName>
    </submittedName>
</protein>
<comment type="caution">
    <text evidence="2">The sequence shown here is derived from an EMBL/GenBank/DDBJ whole genome shotgun (WGS) entry which is preliminary data.</text>
</comment>
<sequence>MRAEGNVGKRRVQSKIINKAERSSCSRVPAYTKHPLELEFRTKGEENRRGQEDEGA</sequence>
<dbReference type="EMBL" id="QNUK01000047">
    <property type="protein sequence ID" value="KAF5905284.1"/>
    <property type="molecule type" value="Genomic_DNA"/>
</dbReference>
<proteinExistence type="predicted"/>
<dbReference type="Proteomes" id="UP000727407">
    <property type="component" value="Unassembled WGS sequence"/>
</dbReference>
<keyword evidence="3" id="KW-1185">Reference proteome</keyword>
<accession>A0A8J4U5U4</accession>
<organism evidence="2 3">
    <name type="scientific">Clarias magur</name>
    <name type="common">Asian catfish</name>
    <name type="synonym">Macropteronotus magur</name>
    <dbReference type="NCBI Taxonomy" id="1594786"/>
    <lineage>
        <taxon>Eukaryota</taxon>
        <taxon>Metazoa</taxon>
        <taxon>Chordata</taxon>
        <taxon>Craniata</taxon>
        <taxon>Vertebrata</taxon>
        <taxon>Euteleostomi</taxon>
        <taxon>Actinopterygii</taxon>
        <taxon>Neopterygii</taxon>
        <taxon>Teleostei</taxon>
        <taxon>Ostariophysi</taxon>
        <taxon>Siluriformes</taxon>
        <taxon>Clariidae</taxon>
        <taxon>Clarias</taxon>
    </lineage>
</organism>
<gene>
    <name evidence="2" type="primary">yyaJ</name>
    <name evidence="2" type="ORF">DAT39_005050</name>
</gene>
<feature type="region of interest" description="Disordered" evidence="1">
    <location>
        <begin position="1"/>
        <end position="23"/>
    </location>
</feature>